<accession>A0A6G1I3I4</accession>
<evidence type="ECO:0000313" key="1">
    <source>
        <dbReference type="EMBL" id="KAF2402850.1"/>
    </source>
</evidence>
<organism evidence="1 2">
    <name type="scientific">Trichodelitschia bisporula</name>
    <dbReference type="NCBI Taxonomy" id="703511"/>
    <lineage>
        <taxon>Eukaryota</taxon>
        <taxon>Fungi</taxon>
        <taxon>Dikarya</taxon>
        <taxon>Ascomycota</taxon>
        <taxon>Pezizomycotina</taxon>
        <taxon>Dothideomycetes</taxon>
        <taxon>Dothideomycetes incertae sedis</taxon>
        <taxon>Phaeotrichales</taxon>
        <taxon>Phaeotrichaceae</taxon>
        <taxon>Trichodelitschia</taxon>
    </lineage>
</organism>
<gene>
    <name evidence="1" type="ORF">EJ06DRAFT_527833</name>
</gene>
<evidence type="ECO:0000313" key="2">
    <source>
        <dbReference type="Proteomes" id="UP000799640"/>
    </source>
</evidence>
<keyword evidence="2" id="KW-1185">Reference proteome</keyword>
<proteinExistence type="predicted"/>
<reference evidence="1" key="1">
    <citation type="journal article" date="2020" name="Stud. Mycol.">
        <title>101 Dothideomycetes genomes: a test case for predicting lifestyles and emergence of pathogens.</title>
        <authorList>
            <person name="Haridas S."/>
            <person name="Albert R."/>
            <person name="Binder M."/>
            <person name="Bloem J."/>
            <person name="Labutti K."/>
            <person name="Salamov A."/>
            <person name="Andreopoulos B."/>
            <person name="Baker S."/>
            <person name="Barry K."/>
            <person name="Bills G."/>
            <person name="Bluhm B."/>
            <person name="Cannon C."/>
            <person name="Castanera R."/>
            <person name="Culley D."/>
            <person name="Daum C."/>
            <person name="Ezra D."/>
            <person name="Gonzalez J."/>
            <person name="Henrissat B."/>
            <person name="Kuo A."/>
            <person name="Liang C."/>
            <person name="Lipzen A."/>
            <person name="Lutzoni F."/>
            <person name="Magnuson J."/>
            <person name="Mondo S."/>
            <person name="Nolan M."/>
            <person name="Ohm R."/>
            <person name="Pangilinan J."/>
            <person name="Park H.-J."/>
            <person name="Ramirez L."/>
            <person name="Alfaro M."/>
            <person name="Sun H."/>
            <person name="Tritt A."/>
            <person name="Yoshinaga Y."/>
            <person name="Zwiers L.-H."/>
            <person name="Turgeon B."/>
            <person name="Goodwin S."/>
            <person name="Spatafora J."/>
            <person name="Crous P."/>
            <person name="Grigoriev I."/>
        </authorList>
    </citation>
    <scope>NUCLEOTIDE SEQUENCE</scope>
    <source>
        <strain evidence="1">CBS 262.69</strain>
    </source>
</reference>
<sequence>MPRSMWLCLLQSRPPLRAQQLTASFLAFCPAVELSSKPQSLAFNLQFHSCIFTSPQFLD</sequence>
<protein>
    <submittedName>
        <fullName evidence="1">Uncharacterized protein</fullName>
    </submittedName>
</protein>
<dbReference type="AlphaFoldDB" id="A0A6G1I3I4"/>
<dbReference type="Proteomes" id="UP000799640">
    <property type="component" value="Unassembled WGS sequence"/>
</dbReference>
<dbReference type="EMBL" id="ML996690">
    <property type="protein sequence ID" value="KAF2402850.1"/>
    <property type="molecule type" value="Genomic_DNA"/>
</dbReference>
<name>A0A6G1I3I4_9PEZI</name>